<dbReference type="GO" id="GO:0005739">
    <property type="term" value="C:mitochondrion"/>
    <property type="evidence" value="ECO:0007669"/>
    <property type="project" value="TreeGrafter"/>
</dbReference>
<dbReference type="PANTHER" id="PTHR11695">
    <property type="entry name" value="ALCOHOL DEHYDROGENASE RELATED"/>
    <property type="match status" value="1"/>
</dbReference>
<dbReference type="Proteomes" id="UP000053240">
    <property type="component" value="Unassembled WGS sequence"/>
</dbReference>
<proteinExistence type="predicted"/>
<dbReference type="EMBL" id="KQ461185">
    <property type="protein sequence ID" value="KPJ07411.1"/>
    <property type="molecule type" value="Genomic_DNA"/>
</dbReference>
<dbReference type="InParanoid" id="A0A194QV28"/>
<protein>
    <submittedName>
        <fullName evidence="2">Reticulon-4-interacting protein 1, mitochondrial</fullName>
    </submittedName>
</protein>
<name>A0A194QV28_PAPMA</name>
<evidence type="ECO:0000259" key="1">
    <source>
        <dbReference type="Pfam" id="PF08240"/>
    </source>
</evidence>
<dbReference type="AlphaFoldDB" id="A0A194QV28"/>
<dbReference type="PANTHER" id="PTHR11695:SF294">
    <property type="entry name" value="RETICULON-4-INTERACTING PROTEIN 1, MITOCHONDRIAL"/>
    <property type="match status" value="1"/>
</dbReference>
<dbReference type="InterPro" id="IPR013154">
    <property type="entry name" value="ADH-like_N"/>
</dbReference>
<gene>
    <name evidence="2" type="ORF">RR48_08424</name>
</gene>
<evidence type="ECO:0000313" key="2">
    <source>
        <dbReference type="EMBL" id="KPJ07411.1"/>
    </source>
</evidence>
<sequence length="143" mass="15654">MRAWRSHCYGGLAELRLEEARVPPLCAPDHLLVRVHTSSINPLDVAMVGGYGARALNALRALRGADVEFPLVVGRDFCGEVVAAGAGSRLRAGRRVWGVVPPHWPGAHADYLVVKDNWVIAGHRFAHASINTTHETSRYVVTW</sequence>
<dbReference type="InterPro" id="IPR050700">
    <property type="entry name" value="YIM1/Zinc_Alcohol_DH_Fams"/>
</dbReference>
<reference evidence="2 3" key="1">
    <citation type="journal article" date="2015" name="Nat. Commun.">
        <title>Outbred genome sequencing and CRISPR/Cas9 gene editing in butterflies.</title>
        <authorList>
            <person name="Li X."/>
            <person name="Fan D."/>
            <person name="Zhang W."/>
            <person name="Liu G."/>
            <person name="Zhang L."/>
            <person name="Zhao L."/>
            <person name="Fang X."/>
            <person name="Chen L."/>
            <person name="Dong Y."/>
            <person name="Chen Y."/>
            <person name="Ding Y."/>
            <person name="Zhao R."/>
            <person name="Feng M."/>
            <person name="Zhu Y."/>
            <person name="Feng Y."/>
            <person name="Jiang X."/>
            <person name="Zhu D."/>
            <person name="Xiang H."/>
            <person name="Feng X."/>
            <person name="Li S."/>
            <person name="Wang J."/>
            <person name="Zhang G."/>
            <person name="Kronforst M.R."/>
            <person name="Wang W."/>
        </authorList>
    </citation>
    <scope>NUCLEOTIDE SEQUENCE [LARGE SCALE GENOMIC DNA]</scope>
    <source>
        <strain evidence="2">Ya'a_city_454_Pm</strain>
        <tissue evidence="2">Whole body</tissue>
    </source>
</reference>
<dbReference type="STRING" id="76193.A0A194QV28"/>
<organism evidence="2 3">
    <name type="scientific">Papilio machaon</name>
    <name type="common">Old World swallowtail butterfly</name>
    <dbReference type="NCBI Taxonomy" id="76193"/>
    <lineage>
        <taxon>Eukaryota</taxon>
        <taxon>Metazoa</taxon>
        <taxon>Ecdysozoa</taxon>
        <taxon>Arthropoda</taxon>
        <taxon>Hexapoda</taxon>
        <taxon>Insecta</taxon>
        <taxon>Pterygota</taxon>
        <taxon>Neoptera</taxon>
        <taxon>Endopterygota</taxon>
        <taxon>Lepidoptera</taxon>
        <taxon>Glossata</taxon>
        <taxon>Ditrysia</taxon>
        <taxon>Papilionoidea</taxon>
        <taxon>Papilionidae</taxon>
        <taxon>Papilioninae</taxon>
        <taxon>Papilio</taxon>
    </lineage>
</organism>
<dbReference type="SUPFAM" id="SSF50129">
    <property type="entry name" value="GroES-like"/>
    <property type="match status" value="1"/>
</dbReference>
<dbReference type="Gene3D" id="3.90.180.10">
    <property type="entry name" value="Medium-chain alcohol dehydrogenases, catalytic domain"/>
    <property type="match status" value="1"/>
</dbReference>
<keyword evidence="3" id="KW-1185">Reference proteome</keyword>
<feature type="domain" description="Alcohol dehydrogenase-like N-terminal" evidence="1">
    <location>
        <begin position="28"/>
        <end position="120"/>
    </location>
</feature>
<accession>A0A194QV28</accession>
<evidence type="ECO:0000313" key="3">
    <source>
        <dbReference type="Proteomes" id="UP000053240"/>
    </source>
</evidence>
<dbReference type="Pfam" id="PF08240">
    <property type="entry name" value="ADH_N"/>
    <property type="match status" value="1"/>
</dbReference>
<dbReference type="InterPro" id="IPR011032">
    <property type="entry name" value="GroES-like_sf"/>
</dbReference>